<evidence type="ECO:0000313" key="3">
    <source>
        <dbReference type="Proteomes" id="UP001056035"/>
    </source>
</evidence>
<sequence length="352" mass="36097">MNVSLKKPLALAGIAALTLAGSGAAGALADSGSGSSGQGNVTIQNKGLDLANETVKLPLQRGTSNGQTVWYVVTDDSDANDAKARGVDVSPKLRNALGTKAVQNARLVGGQIDFPGTVDFSPDRVITPGPDGFPPAQAVPGAVGDANYSPLVTTGNGIVLNATQVANTSGLHDSVVAIDYQARTVTLKTFFGFWNGHRTVYLHQDASSTVVAAAEGSTYAPNLDAAPGLGSNDENTSARSAIIPIVNGQRGVTNPQRQGLNSALFGEGDPLNINEEVPGSSNRYSPVWDVTPVIWNQSAIDAGLRVRLTSAGEVRNAYAKGLIHGADGPPNASLDGFPSGGFISNCPIVTTL</sequence>
<protein>
    <submittedName>
        <fullName evidence="2">Uncharacterized protein</fullName>
    </submittedName>
</protein>
<feature type="chain" id="PRO_5045936156" evidence="1">
    <location>
        <begin position="30"/>
        <end position="352"/>
    </location>
</feature>
<evidence type="ECO:0000256" key="1">
    <source>
        <dbReference type="SAM" id="SignalP"/>
    </source>
</evidence>
<dbReference type="EMBL" id="CP098502">
    <property type="protein sequence ID" value="UTI64008.1"/>
    <property type="molecule type" value="Genomic_DNA"/>
</dbReference>
<gene>
    <name evidence="2" type="ORF">NBH00_22045</name>
</gene>
<dbReference type="RefSeq" id="WP_254570722.1">
    <property type="nucleotide sequence ID" value="NZ_CP098502.1"/>
</dbReference>
<reference evidence="2 3" key="1">
    <citation type="submission" date="2022-06" db="EMBL/GenBank/DDBJ databases">
        <title>Paraconexibacter antarcticus.</title>
        <authorList>
            <person name="Kim C.S."/>
        </authorList>
    </citation>
    <scope>NUCLEOTIDE SEQUENCE [LARGE SCALE GENOMIC DNA]</scope>
    <source>
        <strain evidence="2 3">02-257</strain>
    </source>
</reference>
<keyword evidence="3" id="KW-1185">Reference proteome</keyword>
<organism evidence="2 3">
    <name type="scientific">Paraconexibacter antarcticus</name>
    <dbReference type="NCBI Taxonomy" id="2949664"/>
    <lineage>
        <taxon>Bacteria</taxon>
        <taxon>Bacillati</taxon>
        <taxon>Actinomycetota</taxon>
        <taxon>Thermoleophilia</taxon>
        <taxon>Solirubrobacterales</taxon>
        <taxon>Paraconexibacteraceae</taxon>
        <taxon>Paraconexibacter</taxon>
    </lineage>
</organism>
<name>A0ABY5DPP9_9ACTN</name>
<feature type="signal peptide" evidence="1">
    <location>
        <begin position="1"/>
        <end position="29"/>
    </location>
</feature>
<proteinExistence type="predicted"/>
<dbReference type="Proteomes" id="UP001056035">
    <property type="component" value="Chromosome"/>
</dbReference>
<keyword evidence="1" id="KW-0732">Signal</keyword>
<accession>A0ABY5DPP9</accession>
<evidence type="ECO:0000313" key="2">
    <source>
        <dbReference type="EMBL" id="UTI64008.1"/>
    </source>
</evidence>